<protein>
    <submittedName>
        <fullName evidence="1">Uncharacterized protein</fullName>
    </submittedName>
</protein>
<name>A0A951PCD1_9CYAN</name>
<accession>A0A951PCD1</accession>
<dbReference type="AlphaFoldDB" id="A0A951PCD1"/>
<organism evidence="1 2">
    <name type="scientific">Pegethrix bostrychoides GSE-TBD4-15B</name>
    <dbReference type="NCBI Taxonomy" id="2839662"/>
    <lineage>
        <taxon>Bacteria</taxon>
        <taxon>Bacillati</taxon>
        <taxon>Cyanobacteriota</taxon>
        <taxon>Cyanophyceae</taxon>
        <taxon>Oculatellales</taxon>
        <taxon>Oculatellaceae</taxon>
        <taxon>Pegethrix</taxon>
    </lineage>
</organism>
<reference evidence="1" key="1">
    <citation type="submission" date="2021-05" db="EMBL/GenBank/DDBJ databases">
        <authorList>
            <person name="Pietrasiak N."/>
            <person name="Ward R."/>
            <person name="Stajich J.E."/>
            <person name="Kurbessoian T."/>
        </authorList>
    </citation>
    <scope>NUCLEOTIDE SEQUENCE</scope>
    <source>
        <strain evidence="1">GSE-TBD4-15B</strain>
    </source>
</reference>
<sequence>MDINGSWLGTYWQNDSPTRFEATLVVGDGSLSGSILDDNLLGEARISGEVVGRSIQFTKRYLTSSPTPIDYSGTISEDGNSMSGNWRIGQKYSGQWEAHRSNQDLMAELRNRIAQKVPAGVGQ</sequence>
<dbReference type="Proteomes" id="UP000707356">
    <property type="component" value="Unassembled WGS sequence"/>
</dbReference>
<proteinExistence type="predicted"/>
<gene>
    <name evidence="1" type="ORF">KME07_16150</name>
</gene>
<comment type="caution">
    <text evidence="1">The sequence shown here is derived from an EMBL/GenBank/DDBJ whole genome shotgun (WGS) entry which is preliminary data.</text>
</comment>
<evidence type="ECO:0000313" key="1">
    <source>
        <dbReference type="EMBL" id="MBW4466956.1"/>
    </source>
</evidence>
<reference evidence="1" key="2">
    <citation type="journal article" date="2022" name="Microbiol. Resour. Announc.">
        <title>Metagenome Sequencing to Explore Phylogenomics of Terrestrial Cyanobacteria.</title>
        <authorList>
            <person name="Ward R.D."/>
            <person name="Stajich J.E."/>
            <person name="Johansen J.R."/>
            <person name="Huntemann M."/>
            <person name="Clum A."/>
            <person name="Foster B."/>
            <person name="Foster B."/>
            <person name="Roux S."/>
            <person name="Palaniappan K."/>
            <person name="Varghese N."/>
            <person name="Mukherjee S."/>
            <person name="Reddy T.B.K."/>
            <person name="Daum C."/>
            <person name="Copeland A."/>
            <person name="Chen I.A."/>
            <person name="Ivanova N.N."/>
            <person name="Kyrpides N.C."/>
            <person name="Shapiro N."/>
            <person name="Eloe-Fadrosh E.A."/>
            <person name="Pietrasiak N."/>
        </authorList>
    </citation>
    <scope>NUCLEOTIDE SEQUENCE</scope>
    <source>
        <strain evidence="1">GSE-TBD4-15B</strain>
    </source>
</reference>
<evidence type="ECO:0000313" key="2">
    <source>
        <dbReference type="Proteomes" id="UP000707356"/>
    </source>
</evidence>
<dbReference type="EMBL" id="JAHHHV010000072">
    <property type="protein sequence ID" value="MBW4466956.1"/>
    <property type="molecule type" value="Genomic_DNA"/>
</dbReference>